<organism evidence="1 2">
    <name type="scientific">Nitrospirillum amazonense</name>
    <dbReference type="NCBI Taxonomy" id="28077"/>
    <lineage>
        <taxon>Bacteria</taxon>
        <taxon>Pseudomonadati</taxon>
        <taxon>Pseudomonadota</taxon>
        <taxon>Alphaproteobacteria</taxon>
        <taxon>Rhodospirillales</taxon>
        <taxon>Azospirillaceae</taxon>
        <taxon>Nitrospirillum</taxon>
    </lineage>
</organism>
<gene>
    <name evidence="1" type="ORF">FBZ89_10475</name>
</gene>
<protein>
    <submittedName>
        <fullName evidence="1">Uncharacterized protein</fullName>
    </submittedName>
</protein>
<sequence>MVRWLMATAAAPSLLDGILAFQITGSPVPALLALALPILRAGLRHKEAHHA</sequence>
<name>A0A560FJP6_9PROT</name>
<dbReference type="Proteomes" id="UP000319859">
    <property type="component" value="Unassembled WGS sequence"/>
</dbReference>
<evidence type="ECO:0000313" key="1">
    <source>
        <dbReference type="EMBL" id="TWB21827.1"/>
    </source>
</evidence>
<dbReference type="AlphaFoldDB" id="A0A560FJP6"/>
<evidence type="ECO:0000313" key="2">
    <source>
        <dbReference type="Proteomes" id="UP000319859"/>
    </source>
</evidence>
<proteinExistence type="predicted"/>
<dbReference type="RefSeq" id="WP_186457249.1">
    <property type="nucleotide sequence ID" value="NZ_VITN01000004.1"/>
</dbReference>
<accession>A0A560FJP6</accession>
<reference evidence="1 2" key="1">
    <citation type="submission" date="2019-06" db="EMBL/GenBank/DDBJ databases">
        <title>Genomic Encyclopedia of Type Strains, Phase IV (KMG-V): Genome sequencing to study the core and pangenomes of soil and plant-associated prokaryotes.</title>
        <authorList>
            <person name="Whitman W."/>
        </authorList>
    </citation>
    <scope>NUCLEOTIDE SEQUENCE [LARGE SCALE GENOMIC DNA]</scope>
    <source>
        <strain evidence="1 2">BR 11880</strain>
    </source>
</reference>
<comment type="caution">
    <text evidence="1">The sequence shown here is derived from an EMBL/GenBank/DDBJ whole genome shotgun (WGS) entry which is preliminary data.</text>
</comment>
<dbReference type="EMBL" id="VITN01000004">
    <property type="protein sequence ID" value="TWB21827.1"/>
    <property type="molecule type" value="Genomic_DNA"/>
</dbReference>